<dbReference type="PROSITE" id="PS50893">
    <property type="entry name" value="ABC_TRANSPORTER_2"/>
    <property type="match status" value="2"/>
</dbReference>
<dbReference type="InterPro" id="IPR027417">
    <property type="entry name" value="P-loop_NTPase"/>
</dbReference>
<reference evidence="5 6" key="1">
    <citation type="journal article" date="2019" name="Nat. Commun.">
        <title>The antimicrobial potential of Streptomyces from insect microbiomes.</title>
        <authorList>
            <person name="Chevrette M.G."/>
            <person name="Carlson C.M."/>
            <person name="Ortega H.E."/>
            <person name="Thomas C."/>
            <person name="Ananiev G.E."/>
            <person name="Barns K.J."/>
            <person name="Book A.J."/>
            <person name="Cagnazzo J."/>
            <person name="Carlos C."/>
            <person name="Flanigan W."/>
            <person name="Grubbs K.J."/>
            <person name="Horn H.A."/>
            <person name="Hoffmann F.M."/>
            <person name="Klassen J.L."/>
            <person name="Knack J.J."/>
            <person name="Lewin G.R."/>
            <person name="McDonald B.R."/>
            <person name="Muller L."/>
            <person name="Melo W.G.P."/>
            <person name="Pinto-Tomas A.A."/>
            <person name="Schmitz A."/>
            <person name="Wendt-Pienkowski E."/>
            <person name="Wildman S."/>
            <person name="Zhao M."/>
            <person name="Zhang F."/>
            <person name="Bugni T.S."/>
            <person name="Andes D.R."/>
            <person name="Pupo M.T."/>
            <person name="Currie C.R."/>
        </authorList>
    </citation>
    <scope>NUCLEOTIDE SEQUENCE [LARGE SCALE GENOMIC DNA]</scope>
    <source>
        <strain evidence="5 6">SID5840</strain>
    </source>
</reference>
<dbReference type="SMART" id="SM00382">
    <property type="entry name" value="AAA"/>
    <property type="match status" value="2"/>
</dbReference>
<dbReference type="PANTHER" id="PTHR24220:SF685">
    <property type="entry name" value="ABC TRANSPORTER RELATED"/>
    <property type="match status" value="1"/>
</dbReference>
<keyword evidence="1" id="KW-0547">Nucleotide-binding</keyword>
<comment type="caution">
    <text evidence="5">The sequence shown here is derived from an EMBL/GenBank/DDBJ whole genome shotgun (WGS) entry which is preliminary data.</text>
</comment>
<dbReference type="InterPro" id="IPR003439">
    <property type="entry name" value="ABC_transporter-like_ATP-bd"/>
</dbReference>
<dbReference type="InterPro" id="IPR015854">
    <property type="entry name" value="ABC_transpr_LolD-like"/>
</dbReference>
<dbReference type="GO" id="GO:0005524">
    <property type="term" value="F:ATP binding"/>
    <property type="evidence" value="ECO:0007669"/>
    <property type="project" value="UniProtKB-KW"/>
</dbReference>
<dbReference type="AlphaFoldDB" id="A0A7K2IXW4"/>
<proteinExistence type="predicted"/>
<evidence type="ECO:0000313" key="5">
    <source>
        <dbReference type="EMBL" id="MYR34821.1"/>
    </source>
</evidence>
<dbReference type="GO" id="GO:0005886">
    <property type="term" value="C:plasma membrane"/>
    <property type="evidence" value="ECO:0007669"/>
    <property type="project" value="TreeGrafter"/>
</dbReference>
<dbReference type="GO" id="GO:0016887">
    <property type="term" value="F:ATP hydrolysis activity"/>
    <property type="evidence" value="ECO:0007669"/>
    <property type="project" value="InterPro"/>
</dbReference>
<sequence>MPEGLDAVGLVVENTQGLPITGPVDLHVPDGAVTAVMGPSGSGKTSTLLAVFDALPPGLVRRSGNVHWRGTPIPRGRAGRRRRLATVGMLGQDPVSDLHPLRPVASLVADALPRVPRRERAEKVRAALTDLGLDPDALWYRRPHEISGGQAQRVALARAVVADPEILLLDEPTSGLDPATVELVVRAIDRRRGRSGRATLVITHDREFAHRVADHHLTLGTPAETVGAEPAVAPYGVDATPVLELERLRVTTPHGRTLLDDVSLTVRPGEALAILGPSGSGKSTLLRSIAGLRPPVRGTMTLDRLPLPPRLRERGRDTLRSVQFIAQDPADTLNPAHRIDTILARPAMVLRGLTRARAHAQVSTLLERVGLPPDLAHALPTRLSGGQRQRVAIARALAAHPRLLLADEITSSLDAASADSLLNLLDTLRRDHGLAVVMVTHDSGVAARANRLLTLDPERRALEAGPQPSTRPALSEPRQARPALEP</sequence>
<dbReference type="EMBL" id="WWHY01000001">
    <property type="protein sequence ID" value="MYR34821.1"/>
    <property type="molecule type" value="Genomic_DNA"/>
</dbReference>
<gene>
    <name evidence="5" type="ORF">GTW20_21825</name>
</gene>
<dbReference type="CDD" id="cd03257">
    <property type="entry name" value="ABC_NikE_OppD_transporters"/>
    <property type="match status" value="1"/>
</dbReference>
<protein>
    <submittedName>
        <fullName evidence="5">ATP-binding cassette domain-containing protein</fullName>
    </submittedName>
</protein>
<accession>A0A7K2IXW4</accession>
<evidence type="ECO:0000256" key="2">
    <source>
        <dbReference type="ARBA" id="ARBA00022840"/>
    </source>
</evidence>
<dbReference type="SUPFAM" id="SSF52540">
    <property type="entry name" value="P-loop containing nucleoside triphosphate hydrolases"/>
    <property type="match status" value="2"/>
</dbReference>
<evidence type="ECO:0000313" key="6">
    <source>
        <dbReference type="Proteomes" id="UP000467124"/>
    </source>
</evidence>
<organism evidence="5 6">
    <name type="scientific">Nocardiopsis alba</name>
    <dbReference type="NCBI Taxonomy" id="53437"/>
    <lineage>
        <taxon>Bacteria</taxon>
        <taxon>Bacillati</taxon>
        <taxon>Actinomycetota</taxon>
        <taxon>Actinomycetes</taxon>
        <taxon>Streptosporangiales</taxon>
        <taxon>Nocardiopsidaceae</taxon>
        <taxon>Nocardiopsis</taxon>
    </lineage>
</organism>
<feature type="domain" description="ABC transporter" evidence="4">
    <location>
        <begin position="243"/>
        <end position="482"/>
    </location>
</feature>
<dbReference type="PANTHER" id="PTHR24220">
    <property type="entry name" value="IMPORT ATP-BINDING PROTEIN"/>
    <property type="match status" value="1"/>
</dbReference>
<keyword evidence="2 5" id="KW-0067">ATP-binding</keyword>
<evidence type="ECO:0000259" key="4">
    <source>
        <dbReference type="PROSITE" id="PS50893"/>
    </source>
</evidence>
<feature type="region of interest" description="Disordered" evidence="3">
    <location>
        <begin position="458"/>
        <end position="486"/>
    </location>
</feature>
<dbReference type="InterPro" id="IPR017871">
    <property type="entry name" value="ABC_transporter-like_CS"/>
</dbReference>
<dbReference type="Gene3D" id="3.40.50.300">
    <property type="entry name" value="P-loop containing nucleotide triphosphate hydrolases"/>
    <property type="match status" value="2"/>
</dbReference>
<dbReference type="PROSITE" id="PS00211">
    <property type="entry name" value="ABC_TRANSPORTER_1"/>
    <property type="match status" value="2"/>
</dbReference>
<feature type="domain" description="ABC transporter" evidence="4">
    <location>
        <begin position="5"/>
        <end position="246"/>
    </location>
</feature>
<dbReference type="InterPro" id="IPR003593">
    <property type="entry name" value="AAA+_ATPase"/>
</dbReference>
<dbReference type="RefSeq" id="WP_161111718.1">
    <property type="nucleotide sequence ID" value="NZ_WWHY01000001.1"/>
</dbReference>
<dbReference type="Pfam" id="PF00005">
    <property type="entry name" value="ABC_tran"/>
    <property type="match status" value="2"/>
</dbReference>
<dbReference type="GO" id="GO:0022857">
    <property type="term" value="F:transmembrane transporter activity"/>
    <property type="evidence" value="ECO:0007669"/>
    <property type="project" value="TreeGrafter"/>
</dbReference>
<evidence type="ECO:0000256" key="1">
    <source>
        <dbReference type="ARBA" id="ARBA00022741"/>
    </source>
</evidence>
<dbReference type="Proteomes" id="UP000467124">
    <property type="component" value="Unassembled WGS sequence"/>
</dbReference>
<name>A0A7K2IXW4_9ACTN</name>
<evidence type="ECO:0000256" key="3">
    <source>
        <dbReference type="SAM" id="MobiDB-lite"/>
    </source>
</evidence>